<dbReference type="Proteomes" id="UP000424966">
    <property type="component" value="Chromosome"/>
</dbReference>
<sequence length="83" mass="9256">MPSIILTDTSASVSELKKNPMATVNAGAGFPVAILNRNQPAFYCVPAELYEQIMEALDDHELAELVNRRRHQPLLDIDLDSYL</sequence>
<evidence type="ECO:0000313" key="4">
    <source>
        <dbReference type="Proteomes" id="UP000038750"/>
    </source>
</evidence>
<dbReference type="STRING" id="631.CH53_554"/>
<dbReference type="KEGG" id="yin:CH53_554"/>
<protein>
    <submittedName>
        <fullName evidence="2 3">Antitoxin</fullName>
    </submittedName>
</protein>
<gene>
    <name evidence="2" type="ORF">ERS008530_02061</name>
    <name evidence="3" type="ORF">FOC37_19015</name>
</gene>
<keyword evidence="5" id="KW-1185">Reference proteome</keyword>
<dbReference type="AlphaFoldDB" id="A0A0T9M846"/>
<name>A0A0T9M846_YERIN</name>
<dbReference type="SUPFAM" id="SSF143120">
    <property type="entry name" value="YefM-like"/>
    <property type="match status" value="1"/>
</dbReference>
<reference evidence="2 4" key="1">
    <citation type="submission" date="2015-03" db="EMBL/GenBank/DDBJ databases">
        <authorList>
            <person name="Murphy D."/>
        </authorList>
    </citation>
    <scope>NUCLEOTIDE SEQUENCE [LARGE SCALE GENOMIC DNA]</scope>
    <source>
        <strain evidence="2 4">BR165/97</strain>
    </source>
</reference>
<evidence type="ECO:0000313" key="3">
    <source>
        <dbReference type="EMBL" id="QGR72274.1"/>
    </source>
</evidence>
<evidence type="ECO:0000313" key="2">
    <source>
        <dbReference type="EMBL" id="CNF76410.1"/>
    </source>
</evidence>
<dbReference type="Proteomes" id="UP000038750">
    <property type="component" value="Unassembled WGS sequence"/>
</dbReference>
<organism evidence="2 4">
    <name type="scientific">Yersinia intermedia</name>
    <dbReference type="NCBI Taxonomy" id="631"/>
    <lineage>
        <taxon>Bacteria</taxon>
        <taxon>Pseudomonadati</taxon>
        <taxon>Pseudomonadota</taxon>
        <taxon>Gammaproteobacteria</taxon>
        <taxon>Enterobacterales</taxon>
        <taxon>Yersiniaceae</taxon>
        <taxon>Yersinia</taxon>
    </lineage>
</organism>
<dbReference type="InterPro" id="IPR051405">
    <property type="entry name" value="phD/YefM_antitoxin"/>
</dbReference>
<dbReference type="eggNOG" id="COG2161">
    <property type="taxonomic scope" value="Bacteria"/>
</dbReference>
<dbReference type="GeneID" id="58048400"/>
<dbReference type="EMBL" id="CPZJ01000007">
    <property type="protein sequence ID" value="CNF76410.1"/>
    <property type="molecule type" value="Genomic_DNA"/>
</dbReference>
<reference evidence="3 5" key="2">
    <citation type="submission" date="2019-11" db="EMBL/GenBank/DDBJ databases">
        <title>FDA dAtabase for Regulatory Grade micrObial Sequences (FDA-ARGOS): Supporting development and validation of Infectious Disease Dx tests.</title>
        <authorList>
            <person name="Patel R."/>
            <person name="Rucinski S."/>
            <person name="Tallon L."/>
            <person name="Sadzewicz L."/>
            <person name="Vavikolanu K."/>
            <person name="Mehta A."/>
            <person name="Aluvathingal J."/>
            <person name="Nadendla S."/>
            <person name="Nandy P."/>
            <person name="Geyer C."/>
            <person name="Yan Y."/>
            <person name="Sichtig H."/>
        </authorList>
    </citation>
    <scope>NUCLEOTIDE SEQUENCE [LARGE SCALE GENOMIC DNA]</scope>
    <source>
        <strain evidence="3 5">FDAARGOS_729</strain>
    </source>
</reference>
<dbReference type="PANTHER" id="PTHR33713">
    <property type="entry name" value="ANTITOXIN YAFN-RELATED"/>
    <property type="match status" value="1"/>
</dbReference>
<dbReference type="OrthoDB" id="5297687at2"/>
<evidence type="ECO:0000313" key="5">
    <source>
        <dbReference type="Proteomes" id="UP000424966"/>
    </source>
</evidence>
<dbReference type="InterPro" id="IPR036165">
    <property type="entry name" value="YefM-like_sf"/>
</dbReference>
<proteinExistence type="inferred from homology"/>
<dbReference type="PANTHER" id="PTHR33713:SF1">
    <property type="entry name" value="CYTOPLASMIC PROTEIN"/>
    <property type="match status" value="1"/>
</dbReference>
<accession>A0A0T9M846</accession>
<comment type="similarity">
    <text evidence="1">Belongs to the phD/YefM antitoxin family.</text>
</comment>
<dbReference type="RefSeq" id="WP_032905973.1">
    <property type="nucleotide sequence ID" value="NZ_CABHXJ010000071.1"/>
</dbReference>
<dbReference type="EMBL" id="CP046294">
    <property type="protein sequence ID" value="QGR72274.1"/>
    <property type="molecule type" value="Genomic_DNA"/>
</dbReference>
<evidence type="ECO:0000256" key="1">
    <source>
        <dbReference type="ARBA" id="ARBA00009981"/>
    </source>
</evidence>